<dbReference type="InterPro" id="IPR036770">
    <property type="entry name" value="Ankyrin_rpt-contain_sf"/>
</dbReference>
<protein>
    <recommendedName>
        <fullName evidence="4">Ankyrin repeat protein</fullName>
    </recommendedName>
</protein>
<organism evidence="2 3">
    <name type="scientific">Achlya hypogyna</name>
    <name type="common">Oomycete</name>
    <name type="synonym">Protoachlya hypogyna</name>
    <dbReference type="NCBI Taxonomy" id="1202772"/>
    <lineage>
        <taxon>Eukaryota</taxon>
        <taxon>Sar</taxon>
        <taxon>Stramenopiles</taxon>
        <taxon>Oomycota</taxon>
        <taxon>Saprolegniomycetes</taxon>
        <taxon>Saprolegniales</taxon>
        <taxon>Achlyaceae</taxon>
        <taxon>Achlya</taxon>
    </lineage>
</organism>
<dbReference type="EMBL" id="JNBR01000111">
    <property type="protein sequence ID" value="OQR97406.1"/>
    <property type="molecule type" value="Genomic_DNA"/>
</dbReference>
<sequence length="108" mass="11681">MDHLILQDGATPLYKASRNGHYDVVLLLLDFGANVNQRKRVFASAKQSWRITEGATALYGASKNGHAEVVRLLLDSNADTGVTPLIVASQHGHAAKTQILIYANADIL</sequence>
<dbReference type="SUPFAM" id="SSF48403">
    <property type="entry name" value="Ankyrin repeat"/>
    <property type="match status" value="1"/>
</dbReference>
<comment type="caution">
    <text evidence="2">The sequence shown here is derived from an EMBL/GenBank/DDBJ whole genome shotgun (WGS) entry which is preliminary data.</text>
</comment>
<dbReference type="PRINTS" id="PR01415">
    <property type="entry name" value="ANKYRIN"/>
</dbReference>
<keyword evidence="1" id="KW-0040">ANK repeat</keyword>
<dbReference type="InterPro" id="IPR039323">
    <property type="entry name" value="ANKRD_45/46/60"/>
</dbReference>
<dbReference type="Gene3D" id="1.25.40.20">
    <property type="entry name" value="Ankyrin repeat-containing domain"/>
    <property type="match status" value="1"/>
</dbReference>
<dbReference type="OrthoDB" id="73683at2759"/>
<evidence type="ECO:0000256" key="1">
    <source>
        <dbReference type="PROSITE-ProRule" id="PRU00023"/>
    </source>
</evidence>
<dbReference type="STRING" id="1202772.A0A1V9ZHE6"/>
<dbReference type="AlphaFoldDB" id="A0A1V9ZHE6"/>
<feature type="repeat" description="ANK" evidence="1">
    <location>
        <begin position="80"/>
        <end position="108"/>
    </location>
</feature>
<accession>A0A1V9ZHE6</accession>
<reference evidence="2 3" key="1">
    <citation type="journal article" date="2014" name="Genome Biol. Evol.">
        <title>The secreted proteins of Achlya hypogyna and Thraustotheca clavata identify the ancestral oomycete secretome and reveal gene acquisitions by horizontal gene transfer.</title>
        <authorList>
            <person name="Misner I."/>
            <person name="Blouin N."/>
            <person name="Leonard G."/>
            <person name="Richards T.A."/>
            <person name="Lane C.E."/>
        </authorList>
    </citation>
    <scope>NUCLEOTIDE SEQUENCE [LARGE SCALE GENOMIC DNA]</scope>
    <source>
        <strain evidence="2 3">ATCC 48635</strain>
    </source>
</reference>
<feature type="repeat" description="ANK" evidence="1">
    <location>
        <begin position="53"/>
        <end position="85"/>
    </location>
</feature>
<proteinExistence type="predicted"/>
<dbReference type="InterPro" id="IPR002110">
    <property type="entry name" value="Ankyrin_rpt"/>
</dbReference>
<keyword evidence="3" id="KW-1185">Reference proteome</keyword>
<dbReference type="Pfam" id="PF00023">
    <property type="entry name" value="Ank"/>
    <property type="match status" value="1"/>
</dbReference>
<dbReference type="PANTHER" id="PTHR22677:SF4">
    <property type="entry name" value="USHER SYNDROME TYPE-1G PROTEIN-LIKE PROTEIN"/>
    <property type="match status" value="1"/>
</dbReference>
<dbReference type="Proteomes" id="UP000243579">
    <property type="component" value="Unassembled WGS sequence"/>
</dbReference>
<dbReference type="SMART" id="SM00248">
    <property type="entry name" value="ANK"/>
    <property type="match status" value="2"/>
</dbReference>
<evidence type="ECO:0008006" key="4">
    <source>
        <dbReference type="Google" id="ProtNLM"/>
    </source>
</evidence>
<evidence type="ECO:0000313" key="3">
    <source>
        <dbReference type="Proteomes" id="UP000243579"/>
    </source>
</evidence>
<evidence type="ECO:0000313" key="2">
    <source>
        <dbReference type="EMBL" id="OQR97406.1"/>
    </source>
</evidence>
<dbReference type="Pfam" id="PF12796">
    <property type="entry name" value="Ank_2"/>
    <property type="match status" value="1"/>
</dbReference>
<dbReference type="PANTHER" id="PTHR22677">
    <property type="entry name" value="ANKYRIN REPEAT DOMAIN-CONTAINING PROTEIN 60"/>
    <property type="match status" value="1"/>
</dbReference>
<dbReference type="PROSITE" id="PS50297">
    <property type="entry name" value="ANK_REP_REGION"/>
    <property type="match status" value="3"/>
</dbReference>
<feature type="repeat" description="ANK" evidence="1">
    <location>
        <begin position="8"/>
        <end position="40"/>
    </location>
</feature>
<dbReference type="PROSITE" id="PS50088">
    <property type="entry name" value="ANK_REPEAT"/>
    <property type="match status" value="3"/>
</dbReference>
<gene>
    <name evidence="2" type="ORF">ACHHYP_11787</name>
</gene>
<name>A0A1V9ZHE6_ACHHY</name>